<keyword evidence="5" id="KW-1185">Reference proteome</keyword>
<dbReference type="Pfam" id="PF00561">
    <property type="entry name" value="Abhydrolase_1"/>
    <property type="match status" value="1"/>
</dbReference>
<sequence length="430" mass="49193">MNFKNFSIILALFSFELKVFSIPVNDIASDAELNVVDISESVEWSAGEISNIEVVNNEFLTEDPNDDSDADSNTELETTGVTTEESLDLPCSDVQTCNDWFKKNKELLTSFGLSVFANDEVIDGLFLKYQDEKNIENLRKNFETVDYGMKVDVNGLKMTVDIKGEEHDKTIVILPGLGIASPIIFYGGLAETLAKQFKVVIVEPFGYGTSDLTTKDRTAENIVSEIHTCLQNLGIDQFYFMGHSIGGIYSIIYDNTYKNEVLGFIGLDNTPSNIDVYDEEALPKEYYTISKIIDKYHLIHLLPEDQKKILLEPELTNLNYSEKEVEDLTKIHSYRFYNINIIEEDELSVDNIFSTNGMYFHCPLLMFISEETQTRFLKWKEYHENMINDNPNKELIGEKSNVIFLEKTTHTYIFAQNKDVILNEINNFIN</sequence>
<organism evidence="4 5">
    <name type="scientific">Neocallimastix californiae</name>
    <dbReference type="NCBI Taxonomy" id="1754190"/>
    <lineage>
        <taxon>Eukaryota</taxon>
        <taxon>Fungi</taxon>
        <taxon>Fungi incertae sedis</taxon>
        <taxon>Chytridiomycota</taxon>
        <taxon>Chytridiomycota incertae sedis</taxon>
        <taxon>Neocallimastigomycetes</taxon>
        <taxon>Neocallimastigales</taxon>
        <taxon>Neocallimastigaceae</taxon>
        <taxon>Neocallimastix</taxon>
    </lineage>
</organism>
<evidence type="ECO:0000259" key="3">
    <source>
        <dbReference type="Pfam" id="PF00561"/>
    </source>
</evidence>
<dbReference type="Gene3D" id="3.40.50.1820">
    <property type="entry name" value="alpha/beta hydrolase"/>
    <property type="match status" value="1"/>
</dbReference>
<dbReference type="GO" id="GO:0016787">
    <property type="term" value="F:hydrolase activity"/>
    <property type="evidence" value="ECO:0007669"/>
    <property type="project" value="UniProtKB-KW"/>
</dbReference>
<dbReference type="GO" id="GO:0016020">
    <property type="term" value="C:membrane"/>
    <property type="evidence" value="ECO:0007669"/>
    <property type="project" value="TreeGrafter"/>
</dbReference>
<feature type="region of interest" description="Disordered" evidence="1">
    <location>
        <begin position="60"/>
        <end position="83"/>
    </location>
</feature>
<gene>
    <name evidence="4" type="ORF">LY90DRAFT_645351</name>
</gene>
<evidence type="ECO:0000256" key="1">
    <source>
        <dbReference type="SAM" id="MobiDB-lite"/>
    </source>
</evidence>
<name>A0A1Y2D9R6_9FUNG</name>
<proteinExistence type="predicted"/>
<dbReference type="Proteomes" id="UP000193920">
    <property type="component" value="Unassembled WGS sequence"/>
</dbReference>
<dbReference type="PANTHER" id="PTHR43798">
    <property type="entry name" value="MONOACYLGLYCEROL LIPASE"/>
    <property type="match status" value="1"/>
</dbReference>
<dbReference type="InterPro" id="IPR029058">
    <property type="entry name" value="AB_hydrolase_fold"/>
</dbReference>
<dbReference type="PANTHER" id="PTHR43798:SF33">
    <property type="entry name" value="HYDROLASE, PUTATIVE (AFU_ORTHOLOGUE AFUA_2G14860)-RELATED"/>
    <property type="match status" value="1"/>
</dbReference>
<feature type="compositionally biased region" description="Acidic residues" evidence="1">
    <location>
        <begin position="60"/>
        <end position="74"/>
    </location>
</feature>
<dbReference type="SUPFAM" id="SSF53474">
    <property type="entry name" value="alpha/beta-Hydrolases"/>
    <property type="match status" value="1"/>
</dbReference>
<keyword evidence="4" id="KW-0378">Hydrolase</keyword>
<dbReference type="InterPro" id="IPR050266">
    <property type="entry name" value="AB_hydrolase_sf"/>
</dbReference>
<reference evidence="4 5" key="1">
    <citation type="submission" date="2016-08" db="EMBL/GenBank/DDBJ databases">
        <title>A Parts List for Fungal Cellulosomes Revealed by Comparative Genomics.</title>
        <authorList>
            <consortium name="DOE Joint Genome Institute"/>
            <person name="Haitjema C.H."/>
            <person name="Gilmore S.P."/>
            <person name="Henske J.K."/>
            <person name="Solomon K.V."/>
            <person name="De Groot R."/>
            <person name="Kuo A."/>
            <person name="Mondo S.J."/>
            <person name="Salamov A.A."/>
            <person name="Labutti K."/>
            <person name="Zhao Z."/>
            <person name="Chiniquy J."/>
            <person name="Barry K."/>
            <person name="Brewer H.M."/>
            <person name="Purvine S.O."/>
            <person name="Wright A.T."/>
            <person name="Boxma B."/>
            <person name="Van Alen T."/>
            <person name="Hackstein J.H."/>
            <person name="Baker S.E."/>
            <person name="Grigoriev I.V."/>
            <person name="O'Malley M.A."/>
        </authorList>
    </citation>
    <scope>NUCLEOTIDE SEQUENCE [LARGE SCALE GENOMIC DNA]</scope>
    <source>
        <strain evidence="4 5">G1</strain>
    </source>
</reference>
<keyword evidence="2" id="KW-0732">Signal</keyword>
<dbReference type="EMBL" id="MCOG01000075">
    <property type="protein sequence ID" value="ORY56001.1"/>
    <property type="molecule type" value="Genomic_DNA"/>
</dbReference>
<feature type="domain" description="AB hydrolase-1" evidence="3">
    <location>
        <begin position="170"/>
        <end position="274"/>
    </location>
</feature>
<evidence type="ECO:0000313" key="5">
    <source>
        <dbReference type="Proteomes" id="UP000193920"/>
    </source>
</evidence>
<dbReference type="STRING" id="1754190.A0A1Y2D9R6"/>
<feature type="chain" id="PRO_5012485961" evidence="2">
    <location>
        <begin position="22"/>
        <end position="430"/>
    </location>
</feature>
<feature type="signal peptide" evidence="2">
    <location>
        <begin position="1"/>
        <end position="21"/>
    </location>
</feature>
<protein>
    <submittedName>
        <fullName evidence="4">Alpha/beta-hydrolase</fullName>
    </submittedName>
</protein>
<dbReference type="InterPro" id="IPR000073">
    <property type="entry name" value="AB_hydrolase_1"/>
</dbReference>
<comment type="caution">
    <text evidence="4">The sequence shown here is derived from an EMBL/GenBank/DDBJ whole genome shotgun (WGS) entry which is preliminary data.</text>
</comment>
<evidence type="ECO:0000313" key="4">
    <source>
        <dbReference type="EMBL" id="ORY56001.1"/>
    </source>
</evidence>
<dbReference type="AlphaFoldDB" id="A0A1Y2D9R6"/>
<evidence type="ECO:0000256" key="2">
    <source>
        <dbReference type="SAM" id="SignalP"/>
    </source>
</evidence>
<dbReference type="OrthoDB" id="294702at2759"/>
<accession>A0A1Y2D9R6</accession>